<dbReference type="Proteomes" id="UP000327111">
    <property type="component" value="Unassembled WGS sequence"/>
</dbReference>
<reference evidence="1 2" key="1">
    <citation type="submission" date="2019-09" db="EMBL/GenBank/DDBJ databases">
        <authorList>
            <person name="Chandra G."/>
            <person name="Truman W A."/>
        </authorList>
    </citation>
    <scope>NUCLEOTIDE SEQUENCE [LARGE SCALE GENOMIC DNA]</scope>
    <source>
        <strain evidence="1">PS854</strain>
    </source>
</reference>
<evidence type="ECO:0000313" key="1">
    <source>
        <dbReference type="EMBL" id="VVP54276.1"/>
    </source>
</evidence>
<evidence type="ECO:0000313" key="2">
    <source>
        <dbReference type="Proteomes" id="UP000327111"/>
    </source>
</evidence>
<accession>A0A5E7PWI3</accession>
<organism evidence="1 2">
    <name type="scientific">Pseudomonas fluorescens</name>
    <dbReference type="NCBI Taxonomy" id="294"/>
    <lineage>
        <taxon>Bacteria</taxon>
        <taxon>Pseudomonadati</taxon>
        <taxon>Pseudomonadota</taxon>
        <taxon>Gammaproteobacteria</taxon>
        <taxon>Pseudomonadales</taxon>
        <taxon>Pseudomonadaceae</taxon>
        <taxon>Pseudomonas</taxon>
    </lineage>
</organism>
<protein>
    <submittedName>
        <fullName evidence="1">Uncharacterized protein</fullName>
    </submittedName>
</protein>
<gene>
    <name evidence="1" type="ORF">PS854_05541</name>
</gene>
<sequence length="63" mass="7179">MNMKDNQSRIYDQALGYTTAPKLACKIGAGEQRSSKAVMRSEWWNYRNELVICSLIINVIVSI</sequence>
<proteinExistence type="predicted"/>
<dbReference type="EMBL" id="CABVIF010000018">
    <property type="protein sequence ID" value="VVP54276.1"/>
    <property type="molecule type" value="Genomic_DNA"/>
</dbReference>
<name>A0A5E7PWI3_PSEFL</name>
<dbReference type="AlphaFoldDB" id="A0A5E7PWI3"/>